<reference evidence="2" key="1">
    <citation type="submission" date="2021-06" db="EMBL/GenBank/DDBJ databases">
        <title>Comparative genomics, transcriptomics and evolutionary studies reveal genomic signatures of adaptation to plant cell wall in hemibiotrophic fungi.</title>
        <authorList>
            <consortium name="DOE Joint Genome Institute"/>
            <person name="Baroncelli R."/>
            <person name="Diaz J.F."/>
            <person name="Benocci T."/>
            <person name="Peng M."/>
            <person name="Battaglia E."/>
            <person name="Haridas S."/>
            <person name="Andreopoulos W."/>
            <person name="Labutti K."/>
            <person name="Pangilinan J."/>
            <person name="Floch G.L."/>
            <person name="Makela M.R."/>
            <person name="Henrissat B."/>
            <person name="Grigoriev I.V."/>
            <person name="Crouch J.A."/>
            <person name="De Vries R.P."/>
            <person name="Sukno S.A."/>
            <person name="Thon M.R."/>
        </authorList>
    </citation>
    <scope>NUCLEOTIDE SEQUENCE</scope>
    <source>
        <strain evidence="2">MAFF235873</strain>
    </source>
</reference>
<keyword evidence="3" id="KW-1185">Reference proteome</keyword>
<name>A0AAD9HP58_9PEZI</name>
<feature type="compositionally biased region" description="Basic and acidic residues" evidence="1">
    <location>
        <begin position="199"/>
        <end position="208"/>
    </location>
</feature>
<gene>
    <name evidence="2" type="ORF">LX32DRAFT_266851</name>
</gene>
<protein>
    <submittedName>
        <fullName evidence="2">Uncharacterized protein</fullName>
    </submittedName>
</protein>
<feature type="region of interest" description="Disordered" evidence="1">
    <location>
        <begin position="152"/>
        <end position="208"/>
    </location>
</feature>
<dbReference type="EMBL" id="MU842839">
    <property type="protein sequence ID" value="KAK2031524.1"/>
    <property type="molecule type" value="Genomic_DNA"/>
</dbReference>
<accession>A0AAD9HP58</accession>
<evidence type="ECO:0000313" key="2">
    <source>
        <dbReference type="EMBL" id="KAK2031524.1"/>
    </source>
</evidence>
<dbReference type="Proteomes" id="UP001232148">
    <property type="component" value="Unassembled WGS sequence"/>
</dbReference>
<evidence type="ECO:0000313" key="3">
    <source>
        <dbReference type="Proteomes" id="UP001232148"/>
    </source>
</evidence>
<organism evidence="2 3">
    <name type="scientific">Colletotrichum zoysiae</name>
    <dbReference type="NCBI Taxonomy" id="1216348"/>
    <lineage>
        <taxon>Eukaryota</taxon>
        <taxon>Fungi</taxon>
        <taxon>Dikarya</taxon>
        <taxon>Ascomycota</taxon>
        <taxon>Pezizomycotina</taxon>
        <taxon>Sordariomycetes</taxon>
        <taxon>Hypocreomycetidae</taxon>
        <taxon>Glomerellales</taxon>
        <taxon>Glomerellaceae</taxon>
        <taxon>Colletotrichum</taxon>
        <taxon>Colletotrichum graminicola species complex</taxon>
    </lineage>
</organism>
<dbReference type="AlphaFoldDB" id="A0AAD9HP58"/>
<proteinExistence type="predicted"/>
<comment type="caution">
    <text evidence="2">The sequence shown here is derived from an EMBL/GenBank/DDBJ whole genome shotgun (WGS) entry which is preliminary data.</text>
</comment>
<sequence length="208" mass="22823">MARLDESQRRLQKLMIPSNSSREFHHFTYTTHTSHRIIITITPHKMAPSKEQLMESAAQAERDVNTYQAKTGAARRQGNDDAGVDSVQTEKRFPGATVTVQGDPIHNVAYTPEQPPKDPAYDDDDVVPAENISPLGDPNRKKDVLLQGEAAVRNNVGTNPPGIGGEKFAGSDYYYPEDVPDSISAEGNIPPQSVTKSSAEAEHPENFK</sequence>
<evidence type="ECO:0000256" key="1">
    <source>
        <dbReference type="SAM" id="MobiDB-lite"/>
    </source>
</evidence>